<accession>G0QYZ2</accession>
<dbReference type="EMBL" id="GL984132">
    <property type="protein sequence ID" value="EGR29563.1"/>
    <property type="molecule type" value="Genomic_DNA"/>
</dbReference>
<dbReference type="InterPro" id="IPR029069">
    <property type="entry name" value="HotDog_dom_sf"/>
</dbReference>
<evidence type="ECO:0000259" key="5">
    <source>
        <dbReference type="PROSITE" id="PS51770"/>
    </source>
</evidence>
<evidence type="ECO:0000256" key="2">
    <source>
        <dbReference type="ARBA" id="ARBA00022737"/>
    </source>
</evidence>
<feature type="domain" description="HotDog ACOT-type" evidence="5">
    <location>
        <begin position="1"/>
        <end position="88"/>
    </location>
</feature>
<dbReference type="EC" id="3.1.2.1" evidence="6"/>
<dbReference type="InterPro" id="IPR033120">
    <property type="entry name" value="HOTDOG_ACOT"/>
</dbReference>
<dbReference type="PANTHER" id="PTHR12655:SF0">
    <property type="entry name" value="ACYL-COENZYME A THIOESTERASE 9, MITOCHONDRIAL"/>
    <property type="match status" value="1"/>
</dbReference>
<evidence type="ECO:0000256" key="1">
    <source>
        <dbReference type="ARBA" id="ARBA00010458"/>
    </source>
</evidence>
<evidence type="ECO:0000256" key="3">
    <source>
        <dbReference type="ARBA" id="ARBA00022801"/>
    </source>
</evidence>
<dbReference type="CDD" id="cd03442">
    <property type="entry name" value="BFIT_BACH"/>
    <property type="match status" value="1"/>
</dbReference>
<reference evidence="6 7" key="1">
    <citation type="submission" date="2011-07" db="EMBL/GenBank/DDBJ databases">
        <authorList>
            <person name="Coyne R."/>
            <person name="Brami D."/>
            <person name="Johnson J."/>
            <person name="Hostetler J."/>
            <person name="Hannick L."/>
            <person name="Clark T."/>
            <person name="Cassidy-Hanley D."/>
            <person name="Inman J."/>
        </authorList>
    </citation>
    <scope>NUCLEOTIDE SEQUENCE [LARGE SCALE GENOMIC DNA]</scope>
    <source>
        <strain evidence="6 7">G5</strain>
    </source>
</reference>
<dbReference type="RefSeq" id="XP_004030799.1">
    <property type="nucleotide sequence ID" value="XM_004030751.1"/>
</dbReference>
<evidence type="ECO:0000256" key="4">
    <source>
        <dbReference type="ARBA" id="ARBA00022946"/>
    </source>
</evidence>
<feature type="domain" description="HotDog ACOT-type" evidence="5">
    <location>
        <begin position="167"/>
        <end position="279"/>
    </location>
</feature>
<organism evidence="6 7">
    <name type="scientific">Ichthyophthirius multifiliis</name>
    <name type="common">White spot disease agent</name>
    <name type="synonym">Ich</name>
    <dbReference type="NCBI Taxonomy" id="5932"/>
    <lineage>
        <taxon>Eukaryota</taxon>
        <taxon>Sar</taxon>
        <taxon>Alveolata</taxon>
        <taxon>Ciliophora</taxon>
        <taxon>Intramacronucleata</taxon>
        <taxon>Oligohymenophorea</taxon>
        <taxon>Hymenostomatida</taxon>
        <taxon>Ophryoglenina</taxon>
        <taxon>Ichthyophthirius</taxon>
    </lineage>
</organism>
<dbReference type="SUPFAM" id="SSF54637">
    <property type="entry name" value="Thioesterase/thiol ester dehydrase-isomerase"/>
    <property type="match status" value="2"/>
</dbReference>
<dbReference type="AlphaFoldDB" id="G0QYZ2"/>
<evidence type="ECO:0000313" key="7">
    <source>
        <dbReference type="Proteomes" id="UP000008983"/>
    </source>
</evidence>
<keyword evidence="2" id="KW-0677">Repeat</keyword>
<protein>
    <submittedName>
        <fullName evidence="6">Thioesterase family protein, putative</fullName>
        <ecNumber evidence="6">3.1.2.1</ecNumber>
    </submittedName>
</protein>
<dbReference type="OrthoDB" id="331699at2759"/>
<dbReference type="InParanoid" id="G0QYZ2"/>
<dbReference type="STRING" id="857967.G0QYZ2"/>
<dbReference type="GeneID" id="14905662"/>
<proteinExistence type="inferred from homology"/>
<comment type="similarity">
    <text evidence="1">Belongs to the acyl coenzyme A hydrolase family.</text>
</comment>
<dbReference type="GO" id="GO:0006637">
    <property type="term" value="P:acyl-CoA metabolic process"/>
    <property type="evidence" value="ECO:0007669"/>
    <property type="project" value="TreeGrafter"/>
</dbReference>
<gene>
    <name evidence="6" type="ORF">IMG5_153350</name>
</gene>
<keyword evidence="7" id="KW-1185">Reference proteome</keyword>
<dbReference type="eggNOG" id="KOG2763">
    <property type="taxonomic scope" value="Eukaryota"/>
</dbReference>
<dbReference type="PROSITE" id="PS51770">
    <property type="entry name" value="HOTDOG_ACOT"/>
    <property type="match status" value="2"/>
</dbReference>
<sequence>MLEMMDYVAANIAYKYCYSDLGQRLVTIVTACVDSVNIFSQLQNDIDLHLQGYVTYVGKTSIEIQLELFQNDELKASAQFLMVAKPNNEIQKQDFQVPILKFEGEDNISRCEMRQYIGVKNTQIRKSQKNLSLQNKAPNQEEIQGIHEFFTNSETFKQNQESYVDLKQTQLVKNILTHKQDRNIHGKIFGGNLMREAFEIGWLVGLIHSQGDFPVTYNIDDFQFLKPVPVGSVLNFEAKIGYTYKNIMQIRVDCNIMDLKMNKTKTNDLHITLISNNNTKLVRGKTCTNITFQGKYIIKNKNNPNQIQTQRSDKYTLLNGKNVQHIQRERQGLTNVTDFGSTFKKFPESHEKFYGITNYQHSFSRPLKQTANEIISAREKKLINLAGTNERPYNQQCLKMTSILTAEKYKNGIDPKDNTAIQRSWLPYYDKAIFFAEKNIQQNNEMNKVNGIVPFDSLQTYKTNINQVLNHDISTSLNVVRYKKDENVMQKRYNIPGEFRHIRQDVTMIRNKGQTKK</sequence>
<name>G0QYZ2_ICHMU</name>
<keyword evidence="4" id="KW-0809">Transit peptide</keyword>
<dbReference type="GO" id="GO:0003986">
    <property type="term" value="F:acetyl-CoA hydrolase activity"/>
    <property type="evidence" value="ECO:0007669"/>
    <property type="project" value="UniProtKB-EC"/>
</dbReference>
<dbReference type="Gene3D" id="3.10.129.10">
    <property type="entry name" value="Hotdog Thioesterase"/>
    <property type="match status" value="2"/>
</dbReference>
<dbReference type="GO" id="GO:0047617">
    <property type="term" value="F:fatty acyl-CoA hydrolase activity"/>
    <property type="evidence" value="ECO:0007669"/>
    <property type="project" value="TreeGrafter"/>
</dbReference>
<dbReference type="PANTHER" id="PTHR12655">
    <property type="entry name" value="ACYL-COA THIOESTERASE"/>
    <property type="match status" value="1"/>
</dbReference>
<evidence type="ECO:0000313" key="6">
    <source>
        <dbReference type="EMBL" id="EGR29563.1"/>
    </source>
</evidence>
<keyword evidence="3 6" id="KW-0378">Hydrolase</keyword>
<dbReference type="Proteomes" id="UP000008983">
    <property type="component" value="Unassembled WGS sequence"/>
</dbReference>